<dbReference type="RefSeq" id="WP_041049382.1">
    <property type="nucleotide sequence ID" value="NZ_JXAK01000039.1"/>
</dbReference>
<feature type="transmembrane region" description="Helical" evidence="1">
    <location>
        <begin position="79"/>
        <end position="101"/>
    </location>
</feature>
<comment type="caution">
    <text evidence="2">The sequence shown here is derived from an EMBL/GenBank/DDBJ whole genome shotgun (WGS) entry which is preliminary data.</text>
</comment>
<feature type="transmembrane region" description="Helical" evidence="1">
    <location>
        <begin position="113"/>
        <end position="134"/>
    </location>
</feature>
<feature type="transmembrane region" description="Helical" evidence="1">
    <location>
        <begin position="140"/>
        <end position="157"/>
    </location>
</feature>
<feature type="transmembrane region" description="Helical" evidence="1">
    <location>
        <begin position="6"/>
        <end position="31"/>
    </location>
</feature>
<evidence type="ECO:0000256" key="1">
    <source>
        <dbReference type="SAM" id="Phobius"/>
    </source>
</evidence>
<dbReference type="EMBL" id="JXAK01000039">
    <property type="protein sequence ID" value="KIL39326.1"/>
    <property type="molecule type" value="Genomic_DNA"/>
</dbReference>
<reference evidence="2 3" key="1">
    <citation type="submission" date="2014-12" db="EMBL/GenBank/DDBJ databases">
        <title>Draft genome sequence of Paenibacillus kamchatkensis strain B-2647.</title>
        <authorList>
            <person name="Karlyshev A.V."/>
            <person name="Kudryashova E.B."/>
        </authorList>
    </citation>
    <scope>NUCLEOTIDE SEQUENCE [LARGE SCALE GENOMIC DNA]</scope>
    <source>
        <strain evidence="2 3">VKM B-2647</strain>
    </source>
</reference>
<feature type="transmembrane region" description="Helical" evidence="1">
    <location>
        <begin position="194"/>
        <end position="219"/>
    </location>
</feature>
<keyword evidence="1" id="KW-0472">Membrane</keyword>
<keyword evidence="1" id="KW-1133">Transmembrane helix</keyword>
<evidence type="ECO:0000313" key="3">
    <source>
        <dbReference type="Proteomes" id="UP000031967"/>
    </source>
</evidence>
<proteinExistence type="predicted"/>
<sequence length="227" mass="25126">MNSIAIGPIVITYSLMYTALSVLAGYLAVRLQLRNTPQQDRKAVLDSLITAFSVGLLVWKFSPAIFDFSIIREHVSSLLYFNGGTRGSYLAGLVVCVILAVQSRKLRKPIFYFPELLLLGYLAGTAVHGVLWFFREQGGVPALGTTILAVMILILHIRQQPRQIGAPYPLFVTLLWLSLGRALIAFVGPEGDSAWFVFSVGQTFWLSMALLSFMVKVLLEKKQTKSA</sequence>
<keyword evidence="1" id="KW-0812">Transmembrane</keyword>
<protein>
    <recommendedName>
        <fullName evidence="4">Prolipoprotein diacylglyceryl transferase</fullName>
    </recommendedName>
</protein>
<keyword evidence="3" id="KW-1185">Reference proteome</keyword>
<gene>
    <name evidence="2" type="ORF">SD70_20575</name>
</gene>
<organism evidence="2 3">
    <name type="scientific">Gordoniibacillus kamchatkensis</name>
    <dbReference type="NCBI Taxonomy" id="1590651"/>
    <lineage>
        <taxon>Bacteria</taxon>
        <taxon>Bacillati</taxon>
        <taxon>Bacillota</taxon>
        <taxon>Bacilli</taxon>
        <taxon>Bacillales</taxon>
        <taxon>Paenibacillaceae</taxon>
        <taxon>Gordoniibacillus</taxon>
    </lineage>
</organism>
<dbReference type="Proteomes" id="UP000031967">
    <property type="component" value="Unassembled WGS sequence"/>
</dbReference>
<feature type="transmembrane region" description="Helical" evidence="1">
    <location>
        <begin position="169"/>
        <end position="188"/>
    </location>
</feature>
<evidence type="ECO:0008006" key="4">
    <source>
        <dbReference type="Google" id="ProtNLM"/>
    </source>
</evidence>
<name>A0ABR5AE44_9BACL</name>
<evidence type="ECO:0000313" key="2">
    <source>
        <dbReference type="EMBL" id="KIL39326.1"/>
    </source>
</evidence>
<feature type="transmembrane region" description="Helical" evidence="1">
    <location>
        <begin position="43"/>
        <end position="59"/>
    </location>
</feature>
<accession>A0ABR5AE44</accession>